<reference evidence="1" key="1">
    <citation type="journal article" date="2021" name="Polymers (Basel)">
        <title>Highly Stretchable Bacterial Cellulose Produced by Komagataeibacter hansenii SI1.</title>
        <authorList>
            <person name="Cielecka I."/>
            <person name="Ryngajllo M."/>
            <person name="Maniukiewicz W."/>
            <person name="Bielecki S."/>
        </authorList>
    </citation>
    <scope>NUCLEOTIDE SEQUENCE</scope>
    <source>
        <strain evidence="1">SI1</strain>
    </source>
</reference>
<sequence>MKLFLKASKDATFLKKIDTQRLFLFFINHLFSDNLLAKGHQSHAIGRSVRDGRAPDNRELHDGYGVIAPRYRRDTTMWGQHRGTRPVWLMAPRRCPIPEGSEQ</sequence>
<reference evidence="1" key="2">
    <citation type="submission" date="2022-03" db="EMBL/GenBank/DDBJ databases">
        <authorList>
            <person name="Ryngajllo M."/>
            <person name="Jacek P."/>
            <person name="Kubiak K."/>
        </authorList>
    </citation>
    <scope>NUCLEOTIDE SEQUENCE</scope>
    <source>
        <strain evidence="1">SI1</strain>
    </source>
</reference>
<dbReference type="AlphaFoldDB" id="A0AAW5EWS8"/>
<dbReference type="EMBL" id="JAIBCX010000035">
    <property type="protein sequence ID" value="MCJ8354730.1"/>
    <property type="molecule type" value="Genomic_DNA"/>
</dbReference>
<organism evidence="1 2">
    <name type="scientific">Novacetimonas hansenii</name>
    <name type="common">Komagataeibacter hansenii</name>
    <dbReference type="NCBI Taxonomy" id="436"/>
    <lineage>
        <taxon>Bacteria</taxon>
        <taxon>Pseudomonadati</taxon>
        <taxon>Pseudomonadota</taxon>
        <taxon>Alphaproteobacteria</taxon>
        <taxon>Acetobacterales</taxon>
        <taxon>Acetobacteraceae</taxon>
        <taxon>Novacetimonas</taxon>
    </lineage>
</organism>
<gene>
    <name evidence="1" type="ORF">K1W68_12160</name>
</gene>
<protein>
    <submittedName>
        <fullName evidence="1">Uncharacterized protein</fullName>
    </submittedName>
</protein>
<evidence type="ECO:0000313" key="2">
    <source>
        <dbReference type="Proteomes" id="UP001202887"/>
    </source>
</evidence>
<proteinExistence type="predicted"/>
<dbReference type="Proteomes" id="UP001202887">
    <property type="component" value="Unassembled WGS sequence"/>
</dbReference>
<dbReference type="RefSeq" id="WP_247067445.1">
    <property type="nucleotide sequence ID" value="NZ_CP094848.1"/>
</dbReference>
<name>A0AAW5EWS8_NOVHA</name>
<comment type="caution">
    <text evidence="1">The sequence shown here is derived from an EMBL/GenBank/DDBJ whole genome shotgun (WGS) entry which is preliminary data.</text>
</comment>
<accession>A0AAW5EWS8</accession>
<evidence type="ECO:0000313" key="1">
    <source>
        <dbReference type="EMBL" id="MCJ8354730.1"/>
    </source>
</evidence>